<dbReference type="AlphaFoldDB" id="A0A814U0N9"/>
<evidence type="ECO:0000256" key="4">
    <source>
        <dbReference type="ARBA" id="ARBA00022989"/>
    </source>
</evidence>
<dbReference type="GO" id="GO:0005886">
    <property type="term" value="C:plasma membrane"/>
    <property type="evidence" value="ECO:0007669"/>
    <property type="project" value="UniProtKB-SubCell"/>
</dbReference>
<proteinExistence type="inferred from homology"/>
<dbReference type="PANTHER" id="PTHR12385:SF4">
    <property type="entry name" value="PROTEIN PNS1"/>
    <property type="match status" value="1"/>
</dbReference>
<name>A0A814U0N9_9BILA</name>
<keyword evidence="3 6" id="KW-0812">Transmembrane</keyword>
<reference evidence="7" key="1">
    <citation type="submission" date="2021-02" db="EMBL/GenBank/DDBJ databases">
        <authorList>
            <person name="Nowell W R."/>
        </authorList>
    </citation>
    <scope>NUCLEOTIDE SEQUENCE</scope>
</reference>
<comment type="caution">
    <text evidence="6">Lacks conserved residue(s) required for the propagation of feature annotation.</text>
</comment>
<comment type="similarity">
    <text evidence="2 6">Belongs to the CTL (choline transporter-like) family.</text>
</comment>
<evidence type="ECO:0000313" key="8">
    <source>
        <dbReference type="EMBL" id="CAF3876740.1"/>
    </source>
</evidence>
<dbReference type="Pfam" id="PF04515">
    <property type="entry name" value="Choline_transpo"/>
    <property type="match status" value="1"/>
</dbReference>
<comment type="subcellular location">
    <subcellularLocation>
        <location evidence="6">Cell membrane</location>
        <topology evidence="6">Multi-pass membrane protein</topology>
    </subcellularLocation>
    <subcellularLocation>
        <location evidence="1">Membrane</location>
        <topology evidence="1">Multi-pass membrane protein</topology>
    </subcellularLocation>
</comment>
<evidence type="ECO:0000256" key="2">
    <source>
        <dbReference type="ARBA" id="ARBA00007168"/>
    </source>
</evidence>
<dbReference type="InterPro" id="IPR007603">
    <property type="entry name" value="Choline_transptr-like"/>
</dbReference>
<keyword evidence="4 6" id="KW-1133">Transmembrane helix</keyword>
<accession>A0A814U0N9</accession>
<sequence length="272" mass="31336">MELALNYILPLKIIKTALIPLQPVYGFNFHLIPQVVIFFLWLWGIAIFANIVRYVTAYFVGPWSSSNNADQQNTIGMCIRQTFTTYFKTICIGPQSQSATNSYTRCCQTFKMILGLMNEWDFEYEALTKQLFAQASRSVIELFKKRDWDMIVNDTFIGQFLWINNLLGIVISTVISVVINRFIVYRLMEYPLEGHIVMAFAVAMYIAPVISLLFSSFMNTMFKSYVRMIFICFTLNPEALKTAHPDHYTSLASAWDTLHPKELVTSDNSNNI</sequence>
<keyword evidence="5 6" id="KW-0472">Membrane</keyword>
<feature type="transmembrane region" description="Helical" evidence="6">
    <location>
        <begin position="160"/>
        <end position="184"/>
    </location>
</feature>
<comment type="caution">
    <text evidence="7">The sequence shown here is derived from an EMBL/GenBank/DDBJ whole genome shotgun (WGS) entry which is preliminary data.</text>
</comment>
<gene>
    <name evidence="7" type="ORF">IZO911_LOCUS26742</name>
    <name evidence="8" type="ORF">KXQ929_LOCUS21527</name>
</gene>
<protein>
    <recommendedName>
        <fullName evidence="6">Choline transporter-like protein</fullName>
    </recommendedName>
</protein>
<evidence type="ECO:0000256" key="3">
    <source>
        <dbReference type="ARBA" id="ARBA00022692"/>
    </source>
</evidence>
<evidence type="ECO:0000256" key="6">
    <source>
        <dbReference type="RuleBase" id="RU368066"/>
    </source>
</evidence>
<evidence type="ECO:0000313" key="7">
    <source>
        <dbReference type="EMBL" id="CAF1168342.1"/>
    </source>
</evidence>
<evidence type="ECO:0000256" key="5">
    <source>
        <dbReference type="ARBA" id="ARBA00023136"/>
    </source>
</evidence>
<dbReference type="GO" id="GO:0022857">
    <property type="term" value="F:transmembrane transporter activity"/>
    <property type="evidence" value="ECO:0007669"/>
    <property type="project" value="UniProtKB-UniRule"/>
</dbReference>
<dbReference type="Proteomes" id="UP000663868">
    <property type="component" value="Unassembled WGS sequence"/>
</dbReference>
<organism evidence="7 9">
    <name type="scientific">Adineta steineri</name>
    <dbReference type="NCBI Taxonomy" id="433720"/>
    <lineage>
        <taxon>Eukaryota</taxon>
        <taxon>Metazoa</taxon>
        <taxon>Spiralia</taxon>
        <taxon>Gnathifera</taxon>
        <taxon>Rotifera</taxon>
        <taxon>Eurotatoria</taxon>
        <taxon>Bdelloidea</taxon>
        <taxon>Adinetida</taxon>
        <taxon>Adinetidae</taxon>
        <taxon>Adineta</taxon>
    </lineage>
</organism>
<dbReference type="Proteomes" id="UP000663860">
    <property type="component" value="Unassembled WGS sequence"/>
</dbReference>
<dbReference type="PANTHER" id="PTHR12385">
    <property type="entry name" value="CHOLINE TRANSPORTER-LIKE (SLC FAMILY 44)"/>
    <property type="match status" value="1"/>
</dbReference>
<dbReference type="EMBL" id="CAJNOE010000353">
    <property type="protein sequence ID" value="CAF1168342.1"/>
    <property type="molecule type" value="Genomic_DNA"/>
</dbReference>
<evidence type="ECO:0000313" key="9">
    <source>
        <dbReference type="Proteomes" id="UP000663860"/>
    </source>
</evidence>
<comment type="function">
    <text evidence="6">Choline transporter.</text>
</comment>
<feature type="transmembrane region" description="Helical" evidence="6">
    <location>
        <begin position="31"/>
        <end position="52"/>
    </location>
</feature>
<dbReference type="EMBL" id="CAJOBB010001581">
    <property type="protein sequence ID" value="CAF3876740.1"/>
    <property type="molecule type" value="Genomic_DNA"/>
</dbReference>
<feature type="transmembrane region" description="Helical" evidence="6">
    <location>
        <begin position="196"/>
        <end position="218"/>
    </location>
</feature>
<evidence type="ECO:0000256" key="1">
    <source>
        <dbReference type="ARBA" id="ARBA00004141"/>
    </source>
</evidence>